<dbReference type="EMBL" id="NHYD01000753">
    <property type="protein sequence ID" value="PPQ93432.1"/>
    <property type="molecule type" value="Genomic_DNA"/>
</dbReference>
<dbReference type="AlphaFoldDB" id="A0A409XRJ1"/>
<dbReference type="Proteomes" id="UP000283269">
    <property type="component" value="Unassembled WGS sequence"/>
</dbReference>
<gene>
    <name evidence="1" type="ORF">CVT25_004508</name>
</gene>
<name>A0A409XRJ1_PSICY</name>
<accession>A0A409XRJ1</accession>
<organism evidence="1 2">
    <name type="scientific">Psilocybe cyanescens</name>
    <dbReference type="NCBI Taxonomy" id="93625"/>
    <lineage>
        <taxon>Eukaryota</taxon>
        <taxon>Fungi</taxon>
        <taxon>Dikarya</taxon>
        <taxon>Basidiomycota</taxon>
        <taxon>Agaricomycotina</taxon>
        <taxon>Agaricomycetes</taxon>
        <taxon>Agaricomycetidae</taxon>
        <taxon>Agaricales</taxon>
        <taxon>Agaricineae</taxon>
        <taxon>Strophariaceae</taxon>
        <taxon>Psilocybe</taxon>
    </lineage>
</organism>
<protein>
    <submittedName>
        <fullName evidence="1">Uncharacterized protein</fullName>
    </submittedName>
</protein>
<sequence length="563" mass="63978">MKFNNNSENAGCAVCRNQVDLQDKAYSRCDMVQGMPCLPCTQFTQLEAKIAETIASLEKMLAERRQIQTEINQTHDPILRRLPREIASHIFNFAIIPNIWATEQNSQPNRREIMAPLYLGATCKAWRELAWATPHLWTSVYANVEIRDKFIGLSKINESKLDTFRQWISRTGQLPLSVQLRGVTPFFYESDDGMESDEDEKILYQKRLENNIGPFVDVLNNHSGRLRDLALVGPISLLQRFTGDSRGTPLLRCLFLMPSDFDYDPPYEVLFRISARQPQPQVISIAHLSLIYVDIDWSNLTDLLAKSFSVLECLEVLKQAPRLKHCDLRDVTRGPTNHTPYSPVQHTTMEFLSVGVTDGNCIVLIFDLLTLPALSSLAITLDNHWTTLPSGSLVSFLERSSCILKSFCVHHGRYDIAILVTLLRSLPSVEELVLHTMNAGPDHRIFFNQLVHTSPILGDQGVCSQQQQFLTNMRSLSYFIPRDHEIPWDLIPDIFGPLPGQSRPLSIFRILTGRDPNPTTSIDETVIKRLMDIQAAGVTLLLPWKDVGREDLINPLHKQPCWI</sequence>
<evidence type="ECO:0000313" key="1">
    <source>
        <dbReference type="EMBL" id="PPQ93432.1"/>
    </source>
</evidence>
<dbReference type="STRING" id="93625.A0A409XRJ1"/>
<reference evidence="1 2" key="1">
    <citation type="journal article" date="2018" name="Evol. Lett.">
        <title>Horizontal gene cluster transfer increased hallucinogenic mushroom diversity.</title>
        <authorList>
            <person name="Reynolds H.T."/>
            <person name="Vijayakumar V."/>
            <person name="Gluck-Thaler E."/>
            <person name="Korotkin H.B."/>
            <person name="Matheny P.B."/>
            <person name="Slot J.C."/>
        </authorList>
    </citation>
    <scope>NUCLEOTIDE SEQUENCE [LARGE SCALE GENOMIC DNA]</scope>
    <source>
        <strain evidence="1 2">2631</strain>
    </source>
</reference>
<evidence type="ECO:0000313" key="2">
    <source>
        <dbReference type="Proteomes" id="UP000283269"/>
    </source>
</evidence>
<comment type="caution">
    <text evidence="1">The sequence shown here is derived from an EMBL/GenBank/DDBJ whole genome shotgun (WGS) entry which is preliminary data.</text>
</comment>
<dbReference type="OrthoDB" id="2999365at2759"/>
<dbReference type="InParanoid" id="A0A409XRJ1"/>
<keyword evidence="2" id="KW-1185">Reference proteome</keyword>
<proteinExistence type="predicted"/>